<dbReference type="Gene3D" id="3.90.550.10">
    <property type="entry name" value="Spore Coat Polysaccharide Biosynthesis Protein SpsA, Chain A"/>
    <property type="match status" value="1"/>
</dbReference>
<dbReference type="RefSeq" id="WP_252620949.1">
    <property type="nucleotide sequence ID" value="NZ_CP099490.1"/>
</dbReference>
<sequence>MKTALITTVRREHDELLDQVGGISLGAVVPDFHVVIALADRAVTQGRLPITSDRWETLIDGLPTVKQQLPTARALHLGVTTALDAGAELLIFIEPTSIPDQHLVARFAERVQRGGHPRPVLWYAETGRLPPAGPGGYELARLSEHVRGQSQLLPPGVEEVYAQGAAFTSPCFAMTREDYVAAGGLCTDYVSGLGHDTDLATAVIGAGGDVVRVTGATAYQRHQPTTMPDKVTLASAATNATLYHQRWGRWPDVRWLTELVDANLVRLHEDGTCVVVSGAAELMAAR</sequence>
<evidence type="ECO:0000313" key="1">
    <source>
        <dbReference type="EMBL" id="USQ76254.1"/>
    </source>
</evidence>
<dbReference type="InterPro" id="IPR029044">
    <property type="entry name" value="Nucleotide-diphossugar_trans"/>
</dbReference>
<name>A0ABY4YHM7_9MICO</name>
<accession>A0ABY4YHM7</accession>
<dbReference type="SUPFAM" id="SSF53448">
    <property type="entry name" value="Nucleotide-diphospho-sugar transferases"/>
    <property type="match status" value="1"/>
</dbReference>
<dbReference type="Proteomes" id="UP001056535">
    <property type="component" value="Chromosome"/>
</dbReference>
<gene>
    <name evidence="1" type="ORF">NF557_16955</name>
</gene>
<reference evidence="1" key="1">
    <citation type="submission" date="2022-06" db="EMBL/GenBank/DDBJ databases">
        <title>Ornithinimicrobium JY.X270.</title>
        <authorList>
            <person name="Huang Y."/>
        </authorList>
    </citation>
    <scope>NUCLEOTIDE SEQUENCE</scope>
    <source>
        <strain evidence="1">JY.X270</strain>
    </source>
</reference>
<proteinExistence type="predicted"/>
<protein>
    <submittedName>
        <fullName evidence="1">Uncharacterized protein</fullName>
    </submittedName>
</protein>
<keyword evidence="2" id="KW-1185">Reference proteome</keyword>
<organism evidence="1 2">
    <name type="scientific">Ornithinimicrobium cryptoxanthini</name>
    <dbReference type="NCBI Taxonomy" id="2934161"/>
    <lineage>
        <taxon>Bacteria</taxon>
        <taxon>Bacillati</taxon>
        <taxon>Actinomycetota</taxon>
        <taxon>Actinomycetes</taxon>
        <taxon>Micrococcales</taxon>
        <taxon>Ornithinimicrobiaceae</taxon>
        <taxon>Ornithinimicrobium</taxon>
    </lineage>
</organism>
<dbReference type="EMBL" id="CP099490">
    <property type="protein sequence ID" value="USQ76254.1"/>
    <property type="molecule type" value="Genomic_DNA"/>
</dbReference>
<evidence type="ECO:0000313" key="2">
    <source>
        <dbReference type="Proteomes" id="UP001056535"/>
    </source>
</evidence>